<feature type="region of interest" description="Disordered" evidence="1">
    <location>
        <begin position="1"/>
        <end position="24"/>
    </location>
</feature>
<dbReference type="AlphaFoldDB" id="A0A9W3ABK0"/>
<dbReference type="RefSeq" id="XP_055884529.1">
    <property type="nucleotide sequence ID" value="XM_056028554.1"/>
</dbReference>
<evidence type="ECO:0000256" key="1">
    <source>
        <dbReference type="SAM" id="MobiDB-lite"/>
    </source>
</evidence>
<organism evidence="2 3">
    <name type="scientific">Biomphalaria glabrata</name>
    <name type="common">Bloodfluke planorb</name>
    <name type="synonym">Freshwater snail</name>
    <dbReference type="NCBI Taxonomy" id="6526"/>
    <lineage>
        <taxon>Eukaryota</taxon>
        <taxon>Metazoa</taxon>
        <taxon>Spiralia</taxon>
        <taxon>Lophotrochozoa</taxon>
        <taxon>Mollusca</taxon>
        <taxon>Gastropoda</taxon>
        <taxon>Heterobranchia</taxon>
        <taxon>Euthyneura</taxon>
        <taxon>Panpulmonata</taxon>
        <taxon>Hygrophila</taxon>
        <taxon>Lymnaeoidea</taxon>
        <taxon>Planorbidae</taxon>
        <taxon>Biomphalaria</taxon>
    </lineage>
</organism>
<protein>
    <submittedName>
        <fullName evidence="3">Uncharacterized protein LOC129926181</fullName>
    </submittedName>
</protein>
<name>A0A9W3ABK0_BIOGL</name>
<reference evidence="3" key="1">
    <citation type="submission" date="2025-08" db="UniProtKB">
        <authorList>
            <consortium name="RefSeq"/>
        </authorList>
    </citation>
    <scope>IDENTIFICATION</scope>
</reference>
<dbReference type="OrthoDB" id="5952164at2759"/>
<dbReference type="GeneID" id="129926181"/>
<evidence type="ECO:0000313" key="2">
    <source>
        <dbReference type="Proteomes" id="UP001165740"/>
    </source>
</evidence>
<proteinExistence type="predicted"/>
<dbReference type="Proteomes" id="UP001165740">
    <property type="component" value="Chromosome 5"/>
</dbReference>
<keyword evidence="2" id="KW-1185">Reference proteome</keyword>
<evidence type="ECO:0000313" key="3">
    <source>
        <dbReference type="RefSeq" id="XP_055884529.1"/>
    </source>
</evidence>
<accession>A0A9W3ABK0</accession>
<gene>
    <name evidence="3" type="primary">LOC129926181</name>
</gene>
<sequence>MRDLYGDSLPPNAPNGAGGPKSNTQLKLMLHSAGHFELDVDHQAAPNFTFDEEITWEELHNDVVTYQSFFEELTNEISKLSLNGSTFLFSAIHKYMLEVRWLSGKAFGF</sequence>